<evidence type="ECO:0000256" key="1">
    <source>
        <dbReference type="ARBA" id="ARBA00002869"/>
    </source>
</evidence>
<dbReference type="FunFam" id="3.40.190.10:FF:000005">
    <property type="entry name" value="Porphobilinogen deaminase"/>
    <property type="match status" value="1"/>
</dbReference>
<dbReference type="InterPro" id="IPR022417">
    <property type="entry name" value="Porphobilin_deaminase_N"/>
</dbReference>
<comment type="subunit">
    <text evidence="4 8">Monomer.</text>
</comment>
<dbReference type="Pfam" id="PF03900">
    <property type="entry name" value="Porphobil_deamC"/>
    <property type="match status" value="1"/>
</dbReference>
<evidence type="ECO:0000256" key="8">
    <source>
        <dbReference type="HAMAP-Rule" id="MF_00260"/>
    </source>
</evidence>
<accession>A0A938XY85</accession>
<feature type="modified residue" description="S-(dipyrrolylmethanemethyl)cysteine" evidence="8">
    <location>
        <position position="240"/>
    </location>
</feature>
<keyword evidence="12" id="KW-1185">Reference proteome</keyword>
<organism evidence="11 12">
    <name type="scientific">Brevibacillus fulvus</name>
    <dbReference type="NCBI Taxonomy" id="1125967"/>
    <lineage>
        <taxon>Bacteria</taxon>
        <taxon>Bacillati</taxon>
        <taxon>Bacillota</taxon>
        <taxon>Bacilli</taxon>
        <taxon>Bacillales</taxon>
        <taxon>Paenibacillaceae</taxon>
        <taxon>Brevibacillus</taxon>
    </lineage>
</organism>
<comment type="cofactor">
    <cofactor evidence="8">
        <name>dipyrromethane</name>
        <dbReference type="ChEBI" id="CHEBI:60342"/>
    </cofactor>
    <text evidence="8">Binds 1 dipyrromethane group covalently.</text>
</comment>
<dbReference type="PIRSF" id="PIRSF001438">
    <property type="entry name" value="4pyrrol_synth_OHMeBilane_synth"/>
    <property type="match status" value="1"/>
</dbReference>
<comment type="pathway">
    <text evidence="2">Porphyrin-containing compound metabolism; protoporphyrin-IX biosynthesis; coproporphyrinogen-III from 5-aminolevulinate: step 2/4.</text>
</comment>
<dbReference type="InterPro" id="IPR000860">
    <property type="entry name" value="HemC"/>
</dbReference>
<dbReference type="GO" id="GO:0005737">
    <property type="term" value="C:cytoplasm"/>
    <property type="evidence" value="ECO:0007669"/>
    <property type="project" value="UniProtKB-UniRule"/>
</dbReference>
<evidence type="ECO:0000313" key="11">
    <source>
        <dbReference type="EMBL" id="MBM7590051.1"/>
    </source>
</evidence>
<evidence type="ECO:0000256" key="6">
    <source>
        <dbReference type="ARBA" id="ARBA00023244"/>
    </source>
</evidence>
<dbReference type="NCBIfam" id="TIGR00212">
    <property type="entry name" value="hemC"/>
    <property type="match status" value="1"/>
</dbReference>
<dbReference type="SUPFAM" id="SSF53850">
    <property type="entry name" value="Periplasmic binding protein-like II"/>
    <property type="match status" value="1"/>
</dbReference>
<dbReference type="Pfam" id="PF01379">
    <property type="entry name" value="Porphobil_deam"/>
    <property type="match status" value="1"/>
</dbReference>
<dbReference type="EMBL" id="JAFBEB010000004">
    <property type="protein sequence ID" value="MBM7590051.1"/>
    <property type="molecule type" value="Genomic_DNA"/>
</dbReference>
<dbReference type="PROSITE" id="PS00533">
    <property type="entry name" value="PORPHOBILINOGEN_DEAM"/>
    <property type="match status" value="1"/>
</dbReference>
<dbReference type="FunFam" id="3.40.190.10:FF:000004">
    <property type="entry name" value="Porphobilinogen deaminase"/>
    <property type="match status" value="1"/>
</dbReference>
<dbReference type="PRINTS" id="PR00151">
    <property type="entry name" value="PORPHBDMNASE"/>
</dbReference>
<evidence type="ECO:0000256" key="2">
    <source>
        <dbReference type="ARBA" id="ARBA00004735"/>
    </source>
</evidence>
<dbReference type="GO" id="GO:0006782">
    <property type="term" value="P:protoporphyrinogen IX biosynthetic process"/>
    <property type="evidence" value="ECO:0007669"/>
    <property type="project" value="UniProtKB-UniRule"/>
</dbReference>
<keyword evidence="5 8" id="KW-0808">Transferase</keyword>
<dbReference type="PANTHER" id="PTHR11557">
    <property type="entry name" value="PORPHOBILINOGEN DEAMINASE"/>
    <property type="match status" value="1"/>
</dbReference>
<dbReference type="InterPro" id="IPR022418">
    <property type="entry name" value="Porphobilinogen_deaminase_C"/>
</dbReference>
<dbReference type="Proteomes" id="UP000717624">
    <property type="component" value="Unassembled WGS sequence"/>
</dbReference>
<sequence length="312" mass="33804">MKTWKVGTRRSMLALTQTGWVIEQLQQLAPEARFETSEIVTKGDKILDVTLAKVGGKGLFVKEIEQSLLDQQTDFAVHSMKDMPAELPEGLMIGAVPRRVDPRDVLLSKEGKGLDELPENAVVGTSSLRRAAQLLNYRPDLKIESIRGNIDTRIRKMNEGNYDAIILAAAGLERVKWNGTITQFLPVEISVPAVGQGALAIECRTDDAETRALLAKLDHLPTRLAVTAERAFLNRLQGGCQVPIGGYATIDEASGEQAPRITLTGLIADPDGTQIFTHTETGVDPEALGRKVAEHLLAGGAGEVLAKVLEEN</sequence>
<protein>
    <recommendedName>
        <fullName evidence="8">Porphobilinogen deaminase</fullName>
        <shortName evidence="8">PBG</shortName>
        <ecNumber evidence="8">2.5.1.61</ecNumber>
    </recommendedName>
    <alternativeName>
        <fullName evidence="8">Hydroxymethylbilane synthase</fullName>
        <shortName evidence="8">HMBS</shortName>
    </alternativeName>
    <alternativeName>
        <fullName evidence="8">Pre-uroporphyrinogen synthase</fullName>
    </alternativeName>
</protein>
<dbReference type="EC" id="2.5.1.61" evidence="8"/>
<feature type="domain" description="Porphobilinogen deaminase N-terminal" evidence="9">
    <location>
        <begin position="5"/>
        <end position="211"/>
    </location>
</feature>
<evidence type="ECO:0000256" key="3">
    <source>
        <dbReference type="ARBA" id="ARBA00005638"/>
    </source>
</evidence>
<dbReference type="GO" id="GO:0004418">
    <property type="term" value="F:hydroxymethylbilane synthase activity"/>
    <property type="evidence" value="ECO:0007669"/>
    <property type="project" value="UniProtKB-UniRule"/>
</dbReference>
<dbReference type="HAMAP" id="MF_00260">
    <property type="entry name" value="Porphobil_deam"/>
    <property type="match status" value="1"/>
</dbReference>
<evidence type="ECO:0000256" key="4">
    <source>
        <dbReference type="ARBA" id="ARBA00011245"/>
    </source>
</evidence>
<name>A0A938XY85_9BACL</name>
<feature type="domain" description="Porphobilinogen deaminase C-terminal" evidence="10">
    <location>
        <begin position="224"/>
        <end position="297"/>
    </location>
</feature>
<reference evidence="11" key="1">
    <citation type="submission" date="2021-01" db="EMBL/GenBank/DDBJ databases">
        <title>Genomic Encyclopedia of Type Strains, Phase IV (KMG-IV): sequencing the most valuable type-strain genomes for metagenomic binning, comparative biology and taxonomic classification.</title>
        <authorList>
            <person name="Goeker M."/>
        </authorList>
    </citation>
    <scope>NUCLEOTIDE SEQUENCE</scope>
    <source>
        <strain evidence="11">DSM 25523</strain>
    </source>
</reference>
<evidence type="ECO:0000259" key="9">
    <source>
        <dbReference type="Pfam" id="PF01379"/>
    </source>
</evidence>
<dbReference type="InterPro" id="IPR036803">
    <property type="entry name" value="Porphobilinogen_deaminase_C_sf"/>
</dbReference>
<dbReference type="RefSeq" id="WP_204517753.1">
    <property type="nucleotide sequence ID" value="NZ_BAABIN010000007.1"/>
</dbReference>
<dbReference type="InterPro" id="IPR022419">
    <property type="entry name" value="Porphobilin_deaminase_cofac_BS"/>
</dbReference>
<keyword evidence="6 8" id="KW-0627">Porphyrin biosynthesis</keyword>
<comment type="catalytic activity">
    <reaction evidence="7 8">
        <text>4 porphobilinogen + H2O = hydroxymethylbilane + 4 NH4(+)</text>
        <dbReference type="Rhea" id="RHEA:13185"/>
        <dbReference type="ChEBI" id="CHEBI:15377"/>
        <dbReference type="ChEBI" id="CHEBI:28938"/>
        <dbReference type="ChEBI" id="CHEBI:57845"/>
        <dbReference type="ChEBI" id="CHEBI:58126"/>
        <dbReference type="EC" id="2.5.1.61"/>
    </reaction>
</comment>
<evidence type="ECO:0000313" key="12">
    <source>
        <dbReference type="Proteomes" id="UP000717624"/>
    </source>
</evidence>
<comment type="caution">
    <text evidence="11">The sequence shown here is derived from an EMBL/GenBank/DDBJ whole genome shotgun (WGS) entry which is preliminary data.</text>
</comment>
<dbReference type="CDD" id="cd13646">
    <property type="entry name" value="PBP2_EcHMBS_like"/>
    <property type="match status" value="1"/>
</dbReference>
<dbReference type="SUPFAM" id="SSF54782">
    <property type="entry name" value="Porphobilinogen deaminase (hydroxymethylbilane synthase), C-terminal domain"/>
    <property type="match status" value="1"/>
</dbReference>
<comment type="similarity">
    <text evidence="3 8">Belongs to the HMBS family.</text>
</comment>
<dbReference type="Gene3D" id="3.40.190.10">
    <property type="entry name" value="Periplasmic binding protein-like II"/>
    <property type="match status" value="2"/>
</dbReference>
<comment type="function">
    <text evidence="1 8">Tetrapolymerization of the monopyrrole PBG into the hydroxymethylbilane pre-uroporphyrinogen in several discrete steps.</text>
</comment>
<dbReference type="Gene3D" id="3.30.160.40">
    <property type="entry name" value="Porphobilinogen deaminase, C-terminal domain"/>
    <property type="match status" value="1"/>
</dbReference>
<dbReference type="AlphaFoldDB" id="A0A938XY85"/>
<evidence type="ECO:0000259" key="10">
    <source>
        <dbReference type="Pfam" id="PF03900"/>
    </source>
</evidence>
<gene>
    <name evidence="8" type="primary">hemC</name>
    <name evidence="11" type="ORF">JOD01_001652</name>
</gene>
<evidence type="ECO:0000256" key="7">
    <source>
        <dbReference type="ARBA" id="ARBA00048169"/>
    </source>
</evidence>
<proteinExistence type="inferred from homology"/>
<comment type="miscellaneous">
    <text evidence="8">The porphobilinogen subunits are added to the dipyrromethane group.</text>
</comment>
<dbReference type="PANTHER" id="PTHR11557:SF0">
    <property type="entry name" value="PORPHOBILINOGEN DEAMINASE"/>
    <property type="match status" value="1"/>
</dbReference>
<evidence type="ECO:0000256" key="5">
    <source>
        <dbReference type="ARBA" id="ARBA00022679"/>
    </source>
</evidence>